<dbReference type="InterPro" id="IPR027417">
    <property type="entry name" value="P-loop_NTPase"/>
</dbReference>
<dbReference type="Gene3D" id="3.40.50.300">
    <property type="entry name" value="P-loop containing nucleotide triphosphate hydrolases"/>
    <property type="match status" value="1"/>
</dbReference>
<evidence type="ECO:0000313" key="2">
    <source>
        <dbReference type="Proteomes" id="UP000003257"/>
    </source>
</evidence>
<keyword evidence="2" id="KW-1185">Reference proteome</keyword>
<dbReference type="PANTHER" id="PTHR43394:SF1">
    <property type="entry name" value="ATP-BINDING CASSETTE SUB-FAMILY B MEMBER 10, MITOCHONDRIAL"/>
    <property type="match status" value="1"/>
</dbReference>
<dbReference type="PANTHER" id="PTHR43394">
    <property type="entry name" value="ATP-DEPENDENT PERMEASE MDL1, MITOCHONDRIAL"/>
    <property type="match status" value="1"/>
</dbReference>
<reference evidence="1 2" key="1">
    <citation type="submission" date="2007-11" db="EMBL/GenBank/DDBJ databases">
        <authorList>
            <person name="Wagner-Dobler I."/>
            <person name="Ferriera S."/>
            <person name="Johnson J."/>
            <person name="Kravitz S."/>
            <person name="Beeson K."/>
            <person name="Sutton G."/>
            <person name="Rogers Y.-H."/>
            <person name="Friedman R."/>
            <person name="Frazier M."/>
            <person name="Venter J.C."/>
        </authorList>
    </citation>
    <scope>NUCLEOTIDE SEQUENCE [LARGE SCALE GENOMIC DNA]</scope>
    <source>
        <strain evidence="1 2">HEL-45</strain>
    </source>
</reference>
<proteinExistence type="predicted"/>
<sequence>KDKTTILVAHRLSTVTHADNIYVLDEGRVVEEGTHAELMAQEGLYAAMFNAQRSSYG</sequence>
<dbReference type="EMBL" id="ABID01000014">
    <property type="protein sequence ID" value="EDQ03531.1"/>
    <property type="molecule type" value="Genomic_DNA"/>
</dbReference>
<feature type="non-terminal residue" evidence="1">
    <location>
        <position position="1"/>
    </location>
</feature>
<protein>
    <submittedName>
        <fullName evidence="1">ABC transporter related protein</fullName>
    </submittedName>
</protein>
<gene>
    <name evidence="1" type="ORF">OIHEL45_20121</name>
</gene>
<accession>A0ABM9X252</accession>
<name>A0ABM9X252_9RHOB</name>
<comment type="caution">
    <text evidence="1">The sequence shown here is derived from an EMBL/GenBank/DDBJ whole genome shotgun (WGS) entry which is preliminary data.</text>
</comment>
<organism evidence="1 2">
    <name type="scientific">Sulfitobacter indolifex HEL-45</name>
    <dbReference type="NCBI Taxonomy" id="391624"/>
    <lineage>
        <taxon>Bacteria</taxon>
        <taxon>Pseudomonadati</taxon>
        <taxon>Pseudomonadota</taxon>
        <taxon>Alphaproteobacteria</taxon>
        <taxon>Rhodobacterales</taxon>
        <taxon>Roseobacteraceae</taxon>
        <taxon>Sulfitobacter</taxon>
    </lineage>
</organism>
<evidence type="ECO:0000313" key="1">
    <source>
        <dbReference type="EMBL" id="EDQ03531.1"/>
    </source>
</evidence>
<dbReference type="InterPro" id="IPR039421">
    <property type="entry name" value="Type_1_exporter"/>
</dbReference>
<dbReference type="Proteomes" id="UP000003257">
    <property type="component" value="Unassembled WGS sequence"/>
</dbReference>
<dbReference type="SUPFAM" id="SSF52540">
    <property type="entry name" value="P-loop containing nucleoside triphosphate hydrolases"/>
    <property type="match status" value="1"/>
</dbReference>